<evidence type="ECO:0000256" key="9">
    <source>
        <dbReference type="RuleBase" id="RU004474"/>
    </source>
</evidence>
<reference evidence="11 12" key="1">
    <citation type="journal article" date="2016" name="Nat. Commun.">
        <title>Thousands of microbial genomes shed light on interconnected biogeochemical processes in an aquifer system.</title>
        <authorList>
            <person name="Anantharaman K."/>
            <person name="Brown C.T."/>
            <person name="Hug L.A."/>
            <person name="Sharon I."/>
            <person name="Castelle C.J."/>
            <person name="Probst A.J."/>
            <person name="Thomas B.C."/>
            <person name="Singh A."/>
            <person name="Wilkins M.J."/>
            <person name="Karaoz U."/>
            <person name="Brodie E.L."/>
            <person name="Williams K.H."/>
            <person name="Hubbard S.S."/>
            <person name="Banfield J.F."/>
        </authorList>
    </citation>
    <scope>NUCLEOTIDE SEQUENCE [LARGE SCALE GENOMIC DNA]</scope>
</reference>
<dbReference type="GO" id="GO:0006730">
    <property type="term" value="P:one-carbon metabolic process"/>
    <property type="evidence" value="ECO:0007669"/>
    <property type="project" value="UniProtKB-KW"/>
</dbReference>
<dbReference type="InterPro" id="IPR024072">
    <property type="entry name" value="DHFR-like_dom_sf"/>
</dbReference>
<feature type="domain" description="DHFR" evidence="10">
    <location>
        <begin position="1"/>
        <end position="159"/>
    </location>
</feature>
<name>A0A1F6TCB8_9PROT</name>
<dbReference type="PANTHER" id="PTHR48069:SF3">
    <property type="entry name" value="DIHYDROFOLATE REDUCTASE"/>
    <property type="match status" value="1"/>
</dbReference>
<dbReference type="SUPFAM" id="SSF53597">
    <property type="entry name" value="Dihydrofolate reductase-like"/>
    <property type="match status" value="1"/>
</dbReference>
<dbReference type="STRING" id="1817758.A2150_07635"/>
<comment type="pathway">
    <text evidence="1 8">Cofactor biosynthesis; tetrahydrofolate biosynthesis; 5,6,7,8-tetrahydrofolate from 7,8-dihydrofolate: step 1/1.</text>
</comment>
<dbReference type="CDD" id="cd00209">
    <property type="entry name" value="DHFR"/>
    <property type="match status" value="1"/>
</dbReference>
<evidence type="ECO:0000256" key="8">
    <source>
        <dbReference type="PIRNR" id="PIRNR000194"/>
    </source>
</evidence>
<dbReference type="InterPro" id="IPR012259">
    <property type="entry name" value="DHFR"/>
</dbReference>
<dbReference type="Proteomes" id="UP000177925">
    <property type="component" value="Unassembled WGS sequence"/>
</dbReference>
<dbReference type="AlphaFoldDB" id="A0A1F6TCB8"/>
<proteinExistence type="inferred from homology"/>
<evidence type="ECO:0000256" key="6">
    <source>
        <dbReference type="ARBA" id="ARBA00023002"/>
    </source>
</evidence>
<dbReference type="NCBIfam" id="NF008037">
    <property type="entry name" value="PRK10769.1"/>
    <property type="match status" value="1"/>
</dbReference>
<evidence type="ECO:0000256" key="7">
    <source>
        <dbReference type="ARBA" id="ARBA00025067"/>
    </source>
</evidence>
<keyword evidence="4 8" id="KW-0554">One-carbon metabolism</keyword>
<dbReference type="InterPro" id="IPR017925">
    <property type="entry name" value="DHFR_CS"/>
</dbReference>
<evidence type="ECO:0000256" key="3">
    <source>
        <dbReference type="ARBA" id="ARBA00012856"/>
    </source>
</evidence>
<dbReference type="EMBL" id="MFSS01000081">
    <property type="protein sequence ID" value="OGI42719.1"/>
    <property type="molecule type" value="Genomic_DNA"/>
</dbReference>
<sequence length="168" mass="19300">MISIIAALAENRVIGINNTLPWRLPNDLKHFRRLTTGHAIILGRKNYESIGKPLPERRNVVITRQSGYEAPGCLVAHSLDEALKMAGDDAEVFVIGGAEIYQQTLARADRLYLTLVHAEVQGDTFFPEFDRNEWRESARERHERDERHAYAYSFVVLERIRKKKNGQD</sequence>
<dbReference type="GO" id="GO:0046452">
    <property type="term" value="P:dihydrofolate metabolic process"/>
    <property type="evidence" value="ECO:0007669"/>
    <property type="project" value="TreeGrafter"/>
</dbReference>
<evidence type="ECO:0000256" key="2">
    <source>
        <dbReference type="ARBA" id="ARBA00009539"/>
    </source>
</evidence>
<comment type="similarity">
    <text evidence="2 8 9">Belongs to the dihydrofolate reductase family.</text>
</comment>
<dbReference type="GO" id="GO:0004146">
    <property type="term" value="F:dihydrofolate reductase activity"/>
    <property type="evidence" value="ECO:0007669"/>
    <property type="project" value="UniProtKB-EC"/>
</dbReference>
<comment type="catalytic activity">
    <reaction evidence="8">
        <text>(6S)-5,6,7,8-tetrahydrofolate + NADP(+) = 7,8-dihydrofolate + NADPH + H(+)</text>
        <dbReference type="Rhea" id="RHEA:15009"/>
        <dbReference type="ChEBI" id="CHEBI:15378"/>
        <dbReference type="ChEBI" id="CHEBI:57451"/>
        <dbReference type="ChEBI" id="CHEBI:57453"/>
        <dbReference type="ChEBI" id="CHEBI:57783"/>
        <dbReference type="ChEBI" id="CHEBI:58349"/>
        <dbReference type="EC" id="1.5.1.3"/>
    </reaction>
</comment>
<gene>
    <name evidence="11" type="ORF">A2150_07635</name>
</gene>
<dbReference type="PIRSF" id="PIRSF000194">
    <property type="entry name" value="DHFR"/>
    <property type="match status" value="1"/>
</dbReference>
<dbReference type="EC" id="1.5.1.3" evidence="3 8"/>
<evidence type="ECO:0000259" key="10">
    <source>
        <dbReference type="PROSITE" id="PS51330"/>
    </source>
</evidence>
<dbReference type="PRINTS" id="PR00070">
    <property type="entry name" value="DHFR"/>
</dbReference>
<evidence type="ECO:0000313" key="11">
    <source>
        <dbReference type="EMBL" id="OGI42719.1"/>
    </source>
</evidence>
<evidence type="ECO:0000256" key="4">
    <source>
        <dbReference type="ARBA" id="ARBA00022563"/>
    </source>
</evidence>
<keyword evidence="5 8" id="KW-0521">NADP</keyword>
<dbReference type="GO" id="GO:0070401">
    <property type="term" value="F:NADP+ binding"/>
    <property type="evidence" value="ECO:0007669"/>
    <property type="project" value="UniProtKB-ARBA"/>
</dbReference>
<comment type="function">
    <text evidence="7 8">Key enzyme in folate metabolism. Catalyzes an essential reaction for de novo glycine and purine synthesis, and for DNA precursor synthesis.</text>
</comment>
<evidence type="ECO:0000313" key="12">
    <source>
        <dbReference type="Proteomes" id="UP000177925"/>
    </source>
</evidence>
<dbReference type="GO" id="GO:0005829">
    <property type="term" value="C:cytosol"/>
    <property type="evidence" value="ECO:0007669"/>
    <property type="project" value="TreeGrafter"/>
</dbReference>
<dbReference type="Pfam" id="PF00186">
    <property type="entry name" value="DHFR_1"/>
    <property type="match status" value="1"/>
</dbReference>
<dbReference type="InterPro" id="IPR001796">
    <property type="entry name" value="DHFR_dom"/>
</dbReference>
<dbReference type="UniPathway" id="UPA00077">
    <property type="reaction ID" value="UER00158"/>
</dbReference>
<keyword evidence="6 8" id="KW-0560">Oxidoreductase</keyword>
<dbReference type="GO" id="GO:0046655">
    <property type="term" value="P:folic acid metabolic process"/>
    <property type="evidence" value="ECO:0007669"/>
    <property type="project" value="TreeGrafter"/>
</dbReference>
<organism evidence="11 12">
    <name type="scientific">Candidatus Muproteobacteria bacterium RBG_16_64_11</name>
    <dbReference type="NCBI Taxonomy" id="1817758"/>
    <lineage>
        <taxon>Bacteria</taxon>
        <taxon>Pseudomonadati</taxon>
        <taxon>Pseudomonadota</taxon>
        <taxon>Candidatus Muproteobacteria</taxon>
    </lineage>
</organism>
<evidence type="ECO:0000256" key="5">
    <source>
        <dbReference type="ARBA" id="ARBA00022857"/>
    </source>
</evidence>
<dbReference type="FunFam" id="3.40.430.10:FF:000001">
    <property type="entry name" value="Dihydrofolate reductase"/>
    <property type="match status" value="1"/>
</dbReference>
<dbReference type="PANTHER" id="PTHR48069">
    <property type="entry name" value="DIHYDROFOLATE REDUCTASE"/>
    <property type="match status" value="1"/>
</dbReference>
<protein>
    <recommendedName>
        <fullName evidence="3 8">Dihydrofolate reductase</fullName>
        <ecNumber evidence="3 8">1.5.1.3</ecNumber>
    </recommendedName>
</protein>
<accession>A0A1F6TCB8</accession>
<evidence type="ECO:0000256" key="1">
    <source>
        <dbReference type="ARBA" id="ARBA00004903"/>
    </source>
</evidence>
<dbReference type="Gene3D" id="3.40.430.10">
    <property type="entry name" value="Dihydrofolate Reductase, subunit A"/>
    <property type="match status" value="1"/>
</dbReference>
<dbReference type="PROSITE" id="PS00075">
    <property type="entry name" value="DHFR_1"/>
    <property type="match status" value="1"/>
</dbReference>
<dbReference type="PROSITE" id="PS51330">
    <property type="entry name" value="DHFR_2"/>
    <property type="match status" value="1"/>
</dbReference>
<comment type="caution">
    <text evidence="11">The sequence shown here is derived from an EMBL/GenBank/DDBJ whole genome shotgun (WGS) entry which is preliminary data.</text>
</comment>
<dbReference type="GO" id="GO:0046654">
    <property type="term" value="P:tetrahydrofolate biosynthetic process"/>
    <property type="evidence" value="ECO:0007669"/>
    <property type="project" value="UniProtKB-UniPathway"/>
</dbReference>